<evidence type="ECO:0000313" key="5">
    <source>
        <dbReference type="Proteomes" id="UP000076929"/>
    </source>
</evidence>
<gene>
    <name evidence="4" type="ORF">ccrud_12975</name>
</gene>
<dbReference type="Proteomes" id="UP000076929">
    <property type="component" value="Chromosome"/>
</dbReference>
<dbReference type="Pfam" id="PF00582">
    <property type="entry name" value="Usp"/>
    <property type="match status" value="1"/>
</dbReference>
<dbReference type="OrthoDB" id="3473874at2"/>
<keyword evidence="5" id="KW-1185">Reference proteome</keyword>
<dbReference type="Gene3D" id="3.40.50.620">
    <property type="entry name" value="HUPs"/>
    <property type="match status" value="1"/>
</dbReference>
<evidence type="ECO:0000313" key="4">
    <source>
        <dbReference type="EMBL" id="ANE05019.1"/>
    </source>
</evidence>
<dbReference type="EMBL" id="CP015622">
    <property type="protein sequence ID" value="ANE05019.1"/>
    <property type="molecule type" value="Genomic_DNA"/>
</dbReference>
<dbReference type="PRINTS" id="PR01438">
    <property type="entry name" value="UNVRSLSTRESS"/>
</dbReference>
<dbReference type="RefSeq" id="WP_066568671.1">
    <property type="nucleotide sequence ID" value="NZ_CP015622.1"/>
</dbReference>
<name>A0A172QWE0_9CORY</name>
<dbReference type="PANTHER" id="PTHR46268">
    <property type="entry name" value="STRESS RESPONSE PROTEIN NHAX"/>
    <property type="match status" value="1"/>
</dbReference>
<dbReference type="AlphaFoldDB" id="A0A172QWE0"/>
<dbReference type="KEGG" id="ccjz:ccrud_12975"/>
<reference evidence="4 5" key="1">
    <citation type="submission" date="2016-05" db="EMBL/GenBank/DDBJ databases">
        <title>Complete genome sequence of Corynebacterium crudilactis, a new Corynebacterium species isolated from raw cow's milk.</title>
        <authorList>
            <person name="Christian R."/>
            <person name="Zimmermann J."/>
            <person name="Lipski A."/>
            <person name="Kalinowski J."/>
        </authorList>
    </citation>
    <scope>NUCLEOTIDE SEQUENCE [LARGE SCALE GENOMIC DNA]</scope>
    <source>
        <strain evidence="4 5">JZ16</strain>
    </source>
</reference>
<evidence type="ECO:0000256" key="1">
    <source>
        <dbReference type="ARBA" id="ARBA00008791"/>
    </source>
</evidence>
<sequence length="169" mass="17883">MTEKTMLVAFDGSPESRRALEYAATLLQPRKVEILTAWEPLHRQAARTLTLGTLGAVAEDPAQSAALEICQEGVVLAESLGLEARAHLAESATAIWSAIMDAADELRPDVIVTGTRGISGWKSLWQSSTADSVLHHAEVPVFVVPPLGAEQGSEPGDNKADDQEDASGA</sequence>
<dbReference type="InterPro" id="IPR006015">
    <property type="entry name" value="Universal_stress_UspA"/>
</dbReference>
<dbReference type="InterPro" id="IPR014729">
    <property type="entry name" value="Rossmann-like_a/b/a_fold"/>
</dbReference>
<dbReference type="PANTHER" id="PTHR46268:SF6">
    <property type="entry name" value="UNIVERSAL STRESS PROTEIN UP12"/>
    <property type="match status" value="1"/>
</dbReference>
<evidence type="ECO:0000259" key="3">
    <source>
        <dbReference type="Pfam" id="PF00582"/>
    </source>
</evidence>
<feature type="domain" description="UspA" evidence="3">
    <location>
        <begin position="4"/>
        <end position="145"/>
    </location>
</feature>
<feature type="region of interest" description="Disordered" evidence="2">
    <location>
        <begin position="146"/>
        <end position="169"/>
    </location>
</feature>
<organism evidence="4 5">
    <name type="scientific">Corynebacterium crudilactis</name>
    <dbReference type="NCBI Taxonomy" id="1652495"/>
    <lineage>
        <taxon>Bacteria</taxon>
        <taxon>Bacillati</taxon>
        <taxon>Actinomycetota</taxon>
        <taxon>Actinomycetes</taxon>
        <taxon>Mycobacteriales</taxon>
        <taxon>Corynebacteriaceae</taxon>
        <taxon>Corynebacterium</taxon>
    </lineage>
</organism>
<dbReference type="CDD" id="cd00293">
    <property type="entry name" value="USP-like"/>
    <property type="match status" value="1"/>
</dbReference>
<accession>A0A172QWE0</accession>
<protein>
    <submittedName>
        <fullName evidence="4">Universal stress protein</fullName>
    </submittedName>
</protein>
<dbReference type="SUPFAM" id="SSF52402">
    <property type="entry name" value="Adenine nucleotide alpha hydrolases-like"/>
    <property type="match status" value="1"/>
</dbReference>
<proteinExistence type="inferred from homology"/>
<comment type="similarity">
    <text evidence="1">Belongs to the universal stress protein A family.</text>
</comment>
<dbReference type="InterPro" id="IPR006016">
    <property type="entry name" value="UspA"/>
</dbReference>
<evidence type="ECO:0000256" key="2">
    <source>
        <dbReference type="SAM" id="MobiDB-lite"/>
    </source>
</evidence>
<dbReference type="STRING" id="1652495.ccrud_12975"/>